<dbReference type="EMBL" id="AE015451">
    <property type="protein sequence ID" value="AAN69508.1"/>
    <property type="molecule type" value="Genomic_DNA"/>
</dbReference>
<gene>
    <name evidence="1" type="ordered locus">PP_3914</name>
</gene>
<dbReference type="OrthoDB" id="7031368at2"/>
<dbReference type="HOGENOM" id="CLU_148535_0_0_6"/>
<dbReference type="eggNOG" id="ENOG5033MAP">
    <property type="taxonomic scope" value="Bacteria"/>
</dbReference>
<reference evidence="1 2" key="2">
    <citation type="journal article" date="2016" name="Environ. Microbiol.">
        <title>The revisited genome of Pseudomonas putida KT2440 enlightens its value as a robust metabolic chassis.</title>
        <authorList>
            <person name="Belda E."/>
            <person name="van Heck R.G."/>
            <person name="Lopez-Sanchez M.J."/>
            <person name="Cruveiller S."/>
            <person name="Barbe V."/>
            <person name="Fraser C."/>
            <person name="Klenk H.P."/>
            <person name="Petersen J."/>
            <person name="Morgat A."/>
            <person name="Nikel P.I."/>
            <person name="Vallenet D."/>
            <person name="Rouy Z."/>
            <person name="Sekowska A."/>
            <person name="Martins Dos Santos V.A."/>
            <person name="de Lorenzo V."/>
            <person name="Danchin A."/>
            <person name="Medigue C."/>
        </authorList>
    </citation>
    <scope>NUCLEOTIDE SEQUENCE [LARGE SCALE GENOMIC DNA]</scope>
    <source>
        <strain evidence="2">ATCC 47054 / DSM 6125 / CFBP 8728 / NCIMB 11950 / KT2440</strain>
    </source>
</reference>
<keyword evidence="2" id="KW-1185">Reference proteome</keyword>
<dbReference type="KEGG" id="ppu:PP_3914"/>
<dbReference type="PaxDb" id="160488-PP_3914"/>
<name>Q88G12_PSEPK</name>
<evidence type="ECO:0000313" key="1">
    <source>
        <dbReference type="EMBL" id="AAN69508.1"/>
    </source>
</evidence>
<dbReference type="RefSeq" id="WP_010954740.1">
    <property type="nucleotide sequence ID" value="NC_002947.4"/>
</dbReference>
<proteinExistence type="predicted"/>
<organism evidence="1 2">
    <name type="scientific">Pseudomonas putida (strain ATCC 47054 / DSM 6125 / CFBP 8728 / NCIMB 11950 / KT2440)</name>
    <dbReference type="NCBI Taxonomy" id="160488"/>
    <lineage>
        <taxon>Bacteria</taxon>
        <taxon>Pseudomonadati</taxon>
        <taxon>Pseudomonadota</taxon>
        <taxon>Gammaproteobacteria</taxon>
        <taxon>Pseudomonadales</taxon>
        <taxon>Pseudomonadaceae</taxon>
        <taxon>Pseudomonas</taxon>
    </lineage>
</organism>
<sequence length="127" mass="14335">MSESRLLTGETWSVDDETFRCESLGELLDDHEELVVGSTVYRGNAVRPDPAAYIDTKHIIEMIGERAWDDCGEAAEDWPAVPSLAEHELQTLLKAWATKHLSPTPFYRVENVVEYTITEADIEGRRA</sequence>
<reference evidence="1 2" key="1">
    <citation type="journal article" date="2002" name="Environ. Microbiol.">
        <title>Complete genome sequence and comparative analysis of the metabolically versatile Pseudomonas putida KT2440.</title>
        <authorList>
            <person name="Nelson K.E."/>
            <person name="Weinel C."/>
            <person name="Paulsen I.T."/>
            <person name="Dodson R.J."/>
            <person name="Hilbert H."/>
            <person name="Martins dos Santos V.A."/>
            <person name="Fouts D.E."/>
            <person name="Gill S.R."/>
            <person name="Pop M."/>
            <person name="Holmes M."/>
            <person name="Brinkac L."/>
            <person name="Beanan M."/>
            <person name="DeBoy R.T."/>
            <person name="Daugherty S."/>
            <person name="Kolonay J."/>
            <person name="Madupu R."/>
            <person name="Nelson W."/>
            <person name="White O."/>
            <person name="Peterson J."/>
            <person name="Khouri H."/>
            <person name="Hance I."/>
            <person name="Chris Lee P."/>
            <person name="Holtzapple E."/>
            <person name="Scanlan D."/>
            <person name="Tran K."/>
            <person name="Moazzez A."/>
            <person name="Utterback T."/>
            <person name="Rizzo M."/>
            <person name="Lee K."/>
            <person name="Kosack D."/>
            <person name="Moestl D."/>
            <person name="Wedler H."/>
            <person name="Lauber J."/>
            <person name="Stjepandic D."/>
            <person name="Hoheisel J."/>
            <person name="Straetz M."/>
            <person name="Heim S."/>
            <person name="Kiewitz C."/>
            <person name="Eisen J.A."/>
            <person name="Timmis K.N."/>
            <person name="Dusterhoft A."/>
            <person name="Tummler B."/>
            <person name="Fraser C.M."/>
        </authorList>
    </citation>
    <scope>NUCLEOTIDE SEQUENCE [LARGE SCALE GENOMIC DNA]</scope>
    <source>
        <strain evidence="2">ATCC 47054 / DSM 6125 / CFBP 8728 / NCIMB 11950 / KT2440</strain>
    </source>
</reference>
<protein>
    <submittedName>
        <fullName evidence="1">Uncharacterized protein</fullName>
    </submittedName>
</protein>
<dbReference type="STRING" id="160488.PP_3914"/>
<evidence type="ECO:0000313" key="2">
    <source>
        <dbReference type="Proteomes" id="UP000000556"/>
    </source>
</evidence>
<dbReference type="Proteomes" id="UP000000556">
    <property type="component" value="Chromosome"/>
</dbReference>
<dbReference type="AlphaFoldDB" id="Q88G12"/>
<accession>Q88G12</accession>
<dbReference type="PATRIC" id="fig|160488.4.peg.4170"/>
<dbReference type="BioCyc" id="PPUT160488:G1G01-4179-MONOMER"/>